<dbReference type="InterPro" id="IPR024881">
    <property type="entry name" value="Tip"/>
</dbReference>
<dbReference type="EMBL" id="CAJVCH010054902">
    <property type="protein sequence ID" value="CAG7718639.1"/>
    <property type="molecule type" value="Genomic_DNA"/>
</dbReference>
<dbReference type="OrthoDB" id="10250728at2759"/>
<reference evidence="2" key="1">
    <citation type="submission" date="2021-06" db="EMBL/GenBank/DDBJ databases">
        <authorList>
            <person name="Hodson N. C."/>
            <person name="Mongue J. A."/>
            <person name="Jaron S. K."/>
        </authorList>
    </citation>
    <scope>NUCLEOTIDE SEQUENCE</scope>
</reference>
<sequence length="482" mass="53963">MLLAYVGTGILLTLVLKPRITYGTSSDDVTADVFGESNIDLFPVAIGDYDSDRILDTVFLSKNATSFQIYFGNATVPFLRPRAGFQCNLSSFGTTDVPARITGLSLADFTGDGVLDILVTVKENSEVVVRIIEGDVHRLNCQNSSIRLNGSNTFLRLKQEPLVTDWNGDMVADLFGEDSSGRKLWIFNEKSEPLKFDCGNTTCLPIITPHSNAYADLDGDFCPELIIVSQDSRRNSHLEKYAVVEIKQNKPKFAKELDKVIRVGKISPQRIGSLMFLDVDQSGKIIPLIPFCSDKDCQRSGIIILDNDEFKILNIKFADSRNTTWGFLVPDINTPYEETITLRVGDFDLDGFPDLIGTVATVGSSSHKSQAVVFLNVPCTHRECNYTRTYSLNFDLLASYDDVVSAVFYDFYDNGLLDVMLTALSAIWCSASWSKHELHYDESERISAMERKQWKHSTQIKKLVEQLDNGYLLGYNICALRY</sequence>
<gene>
    <name evidence="2" type="ORF">AFUS01_LOCUS8016</name>
</gene>
<dbReference type="GO" id="GO:0005886">
    <property type="term" value="C:plasma membrane"/>
    <property type="evidence" value="ECO:0007669"/>
    <property type="project" value="TreeGrafter"/>
</dbReference>
<organism evidence="2 3">
    <name type="scientific">Allacma fusca</name>
    <dbReference type="NCBI Taxonomy" id="39272"/>
    <lineage>
        <taxon>Eukaryota</taxon>
        <taxon>Metazoa</taxon>
        <taxon>Ecdysozoa</taxon>
        <taxon>Arthropoda</taxon>
        <taxon>Hexapoda</taxon>
        <taxon>Collembola</taxon>
        <taxon>Symphypleona</taxon>
        <taxon>Sminthuridae</taxon>
        <taxon>Allacma</taxon>
    </lineage>
</organism>
<name>A0A8J2NZ73_9HEXA</name>
<dbReference type="AlphaFoldDB" id="A0A8J2NZ73"/>
<dbReference type="Proteomes" id="UP000708208">
    <property type="component" value="Unassembled WGS sequence"/>
</dbReference>
<keyword evidence="1" id="KW-0732">Signal</keyword>
<protein>
    <recommendedName>
        <fullName evidence="4">T-cell immunomodulatory protein</fullName>
    </recommendedName>
</protein>
<evidence type="ECO:0000313" key="2">
    <source>
        <dbReference type="EMBL" id="CAG7718639.1"/>
    </source>
</evidence>
<dbReference type="PANTHER" id="PTHR13412">
    <property type="entry name" value="T-CELL IMMUNOMODULATORY PROTEIN HOMOLOG"/>
    <property type="match status" value="1"/>
</dbReference>
<evidence type="ECO:0000256" key="1">
    <source>
        <dbReference type="SAM" id="SignalP"/>
    </source>
</evidence>
<keyword evidence="3" id="KW-1185">Reference proteome</keyword>
<dbReference type="PANTHER" id="PTHR13412:SF0">
    <property type="entry name" value="T-CELL IMMUNOMODULATORY PROTEIN"/>
    <property type="match status" value="1"/>
</dbReference>
<accession>A0A8J2NZ73</accession>
<comment type="caution">
    <text evidence="2">The sequence shown here is derived from an EMBL/GenBank/DDBJ whole genome shotgun (WGS) entry which is preliminary data.</text>
</comment>
<feature type="chain" id="PRO_5035178350" description="T-cell immunomodulatory protein" evidence="1">
    <location>
        <begin position="24"/>
        <end position="482"/>
    </location>
</feature>
<feature type="signal peptide" evidence="1">
    <location>
        <begin position="1"/>
        <end position="23"/>
    </location>
</feature>
<proteinExistence type="predicted"/>
<evidence type="ECO:0008006" key="4">
    <source>
        <dbReference type="Google" id="ProtNLM"/>
    </source>
</evidence>
<evidence type="ECO:0000313" key="3">
    <source>
        <dbReference type="Proteomes" id="UP000708208"/>
    </source>
</evidence>